<evidence type="ECO:0000313" key="3">
    <source>
        <dbReference type="EMBL" id="EXG79159.1"/>
    </source>
</evidence>
<comment type="caution">
    <text evidence="3">The sequence shown here is derived from an EMBL/GenBank/DDBJ whole genome shotgun (WGS) entry which is preliminary data.</text>
</comment>
<dbReference type="InterPro" id="IPR010982">
    <property type="entry name" value="Lambda_DNA-bd_dom_sf"/>
</dbReference>
<dbReference type="HOGENOM" id="CLU_053651_1_1_11"/>
<dbReference type="EMBL" id="JFBT01000001">
    <property type="protein sequence ID" value="EXG79159.1"/>
    <property type="molecule type" value="Genomic_DNA"/>
</dbReference>
<dbReference type="Proteomes" id="UP000021053">
    <property type="component" value="Unassembled WGS sequence"/>
</dbReference>
<evidence type="ECO:0000313" key="4">
    <source>
        <dbReference type="Proteomes" id="UP000021053"/>
    </source>
</evidence>
<dbReference type="OrthoDB" id="9794834at2"/>
<comment type="similarity">
    <text evidence="1">Belongs to the short-chain fatty acyl-CoA assimilation regulator (ScfR) family.</text>
</comment>
<dbReference type="InterPro" id="IPR001387">
    <property type="entry name" value="Cro/C1-type_HTH"/>
</dbReference>
<sequence>MENRVYGFRVRQARTLRGRPSGDLAKAVGWSPSKLSRVEGGGITDVNDADFEVLVKELRYPPQFFITDGLNLRGEDLLFRAPKSTPKRERQFLADFAAVTGDMLTWLDQHHRLPNVTIPAADLFSGRSGSMRDYRDIAELARRAREALRIDPGVPAPYLTYELERAGIAVVVRGRRPSDDPDAWDTDAAFSEKHLGYSIWVGDHRDRPAIVARALDSWERTRWTLAHELGHLVLHTDASAEFVEDEASLFASEFLAPLDVIRFELPKVLTLSGLIPIKLKWGISLYALLRHLLRADLVSEDRYKSMTDQLHVRKNPDTGRTWRRDEPGWDARDPERPALIRTWLERCIGTSDPNALQLMSERWPADFFEEVLATQRATARRVSPVPLKQPAPTSAPVVNLMDRRRRASG</sequence>
<dbReference type="AlphaFoldDB" id="A0A010ZKI2"/>
<dbReference type="SUPFAM" id="SSF47413">
    <property type="entry name" value="lambda repressor-like DNA-binding domains"/>
    <property type="match status" value="1"/>
</dbReference>
<dbReference type="CDD" id="cd00093">
    <property type="entry name" value="HTH_XRE"/>
    <property type="match status" value="1"/>
</dbReference>
<dbReference type="InterPro" id="IPR010359">
    <property type="entry name" value="IrrE_HExxH"/>
</dbReference>
<feature type="domain" description="IrrE N-terminal-like" evidence="2">
    <location>
        <begin position="205"/>
        <end position="267"/>
    </location>
</feature>
<proteinExistence type="inferred from homology"/>
<dbReference type="PANTHER" id="PTHR43236:SF1">
    <property type="entry name" value="BLL7220 PROTEIN"/>
    <property type="match status" value="1"/>
</dbReference>
<accession>A0A010ZKI2</accession>
<name>A0A010ZKI2_9ACTN</name>
<dbReference type="InterPro" id="IPR052345">
    <property type="entry name" value="Rad_response_metalloprotease"/>
</dbReference>
<dbReference type="Gene3D" id="1.10.10.2910">
    <property type="match status" value="1"/>
</dbReference>
<evidence type="ECO:0000259" key="2">
    <source>
        <dbReference type="Pfam" id="PF06114"/>
    </source>
</evidence>
<reference evidence="3 4" key="1">
    <citation type="submission" date="2013-07" db="EMBL/GenBank/DDBJ databases">
        <authorList>
            <consortium name="DOE Joint Genome Institute"/>
            <person name="Eisen J."/>
            <person name="Huntemann M."/>
            <person name="Han J."/>
            <person name="Chen A."/>
            <person name="Kyrpides N."/>
            <person name="Mavromatis K."/>
            <person name="Markowitz V."/>
            <person name="Palaniappan K."/>
            <person name="Ivanova N."/>
            <person name="Schaumberg A."/>
            <person name="Pati A."/>
            <person name="Liolios K."/>
            <person name="Nordberg H.P."/>
            <person name="Cantor M.N."/>
            <person name="Hua S.X."/>
            <person name="Woyke T."/>
        </authorList>
    </citation>
    <scope>NUCLEOTIDE SEQUENCE [LARGE SCALE GENOMIC DNA]</scope>
    <source>
        <strain evidence="3 4">DSM 44712</strain>
    </source>
</reference>
<keyword evidence="4" id="KW-1185">Reference proteome</keyword>
<organism evidence="3 4">
    <name type="scientific">Cryptosporangium arvum DSM 44712</name>
    <dbReference type="NCBI Taxonomy" id="927661"/>
    <lineage>
        <taxon>Bacteria</taxon>
        <taxon>Bacillati</taxon>
        <taxon>Actinomycetota</taxon>
        <taxon>Actinomycetes</taxon>
        <taxon>Cryptosporangiales</taxon>
        <taxon>Cryptosporangiaceae</taxon>
        <taxon>Cryptosporangium</taxon>
    </lineage>
</organism>
<protein>
    <submittedName>
        <fullName evidence="3">Putative Zn peptidase</fullName>
    </submittedName>
</protein>
<dbReference type="Pfam" id="PF06114">
    <property type="entry name" value="Peptidase_M78"/>
    <property type="match status" value="1"/>
</dbReference>
<evidence type="ECO:0000256" key="1">
    <source>
        <dbReference type="ARBA" id="ARBA00007227"/>
    </source>
</evidence>
<dbReference type="PANTHER" id="PTHR43236">
    <property type="entry name" value="ANTITOXIN HIGA1"/>
    <property type="match status" value="1"/>
</dbReference>
<gene>
    <name evidence="3" type="ORF">CryarDRAFT_0184</name>
</gene>
<dbReference type="GO" id="GO:0003677">
    <property type="term" value="F:DNA binding"/>
    <property type="evidence" value="ECO:0007669"/>
    <property type="project" value="InterPro"/>
</dbReference>